<dbReference type="HAMAP" id="MF_00695">
    <property type="entry name" value="HflD_protein"/>
    <property type="match status" value="1"/>
</dbReference>
<dbReference type="NCBIfam" id="NF001248">
    <property type="entry name" value="PRK00218.1-4"/>
    <property type="match status" value="1"/>
</dbReference>
<dbReference type="AlphaFoldDB" id="A0A6L9MVW2"/>
<dbReference type="InterPro" id="IPR035932">
    <property type="entry name" value="HflD-like_sf"/>
</dbReference>
<dbReference type="SUPFAM" id="SSF101322">
    <property type="entry name" value="YcfC-like"/>
    <property type="match status" value="1"/>
</dbReference>
<dbReference type="Pfam" id="PF04356">
    <property type="entry name" value="DUF489"/>
    <property type="match status" value="1"/>
</dbReference>
<accession>A0A6L9MVW2</accession>
<evidence type="ECO:0000256" key="3">
    <source>
        <dbReference type="ARBA" id="ARBA00023136"/>
    </source>
</evidence>
<gene>
    <name evidence="4 5" type="primary">hflD</name>
    <name evidence="5" type="ORF">GTW09_12530</name>
</gene>
<dbReference type="PANTHER" id="PTHR38100">
    <property type="entry name" value="HIGH FREQUENCY LYSOGENIZATION PROTEIN HFLD"/>
    <property type="match status" value="1"/>
</dbReference>
<proteinExistence type="inferred from homology"/>
<evidence type="ECO:0000256" key="1">
    <source>
        <dbReference type="ARBA" id="ARBA00022475"/>
    </source>
</evidence>
<dbReference type="NCBIfam" id="NF001246">
    <property type="entry name" value="PRK00218.1-2"/>
    <property type="match status" value="1"/>
</dbReference>
<keyword evidence="1 4" id="KW-1003">Cell membrane</keyword>
<name>A0A6L9MVW2_9ALTE</name>
<evidence type="ECO:0000313" key="6">
    <source>
        <dbReference type="Proteomes" id="UP000478837"/>
    </source>
</evidence>
<comment type="caution">
    <text evidence="5">The sequence shown here is derived from an EMBL/GenBank/DDBJ whole genome shotgun (WGS) entry which is preliminary data.</text>
</comment>
<evidence type="ECO:0000256" key="4">
    <source>
        <dbReference type="HAMAP-Rule" id="MF_00695"/>
    </source>
</evidence>
<comment type="similarity">
    <text evidence="4">Belongs to the HflD family.</text>
</comment>
<dbReference type="InterPro" id="IPR007451">
    <property type="entry name" value="HflD"/>
</dbReference>
<organism evidence="5 6">
    <name type="scientific">Alteromonas hispanica</name>
    <dbReference type="NCBI Taxonomy" id="315421"/>
    <lineage>
        <taxon>Bacteria</taxon>
        <taxon>Pseudomonadati</taxon>
        <taxon>Pseudomonadota</taxon>
        <taxon>Gammaproteobacteria</taxon>
        <taxon>Alteromonadales</taxon>
        <taxon>Alteromonadaceae</taxon>
        <taxon>Alteromonas/Salinimonas group</taxon>
        <taxon>Alteromonas</taxon>
    </lineage>
</organism>
<evidence type="ECO:0000313" key="5">
    <source>
        <dbReference type="EMBL" id="NDW22352.1"/>
    </source>
</evidence>
<dbReference type="PANTHER" id="PTHR38100:SF1">
    <property type="entry name" value="HIGH FREQUENCY LYSOGENIZATION PROTEIN HFLD"/>
    <property type="match status" value="1"/>
</dbReference>
<dbReference type="Gene3D" id="1.10.3890.10">
    <property type="entry name" value="HflD-like"/>
    <property type="match status" value="1"/>
</dbReference>
<keyword evidence="6" id="KW-1185">Reference proteome</keyword>
<dbReference type="GO" id="GO:0005737">
    <property type="term" value="C:cytoplasm"/>
    <property type="evidence" value="ECO:0007669"/>
    <property type="project" value="UniProtKB-SubCell"/>
</dbReference>
<dbReference type="EMBL" id="JAAAWP010000007">
    <property type="protein sequence ID" value="NDW22352.1"/>
    <property type="molecule type" value="Genomic_DNA"/>
</dbReference>
<keyword evidence="2 4" id="KW-0963">Cytoplasm</keyword>
<evidence type="ECO:0000256" key="2">
    <source>
        <dbReference type="ARBA" id="ARBA00022490"/>
    </source>
</evidence>
<dbReference type="RefSeq" id="WP_163112154.1">
    <property type="nucleotide sequence ID" value="NZ_JAAAWP010000007.1"/>
</dbReference>
<reference evidence="5 6" key="1">
    <citation type="submission" date="2020-01" db="EMBL/GenBank/DDBJ databases">
        <title>Genomes of bacteria type strains.</title>
        <authorList>
            <person name="Chen J."/>
            <person name="Zhu S."/>
            <person name="Yang J."/>
        </authorList>
    </citation>
    <scope>NUCLEOTIDE SEQUENCE [LARGE SCALE GENOMIC DNA]</scope>
    <source>
        <strain evidence="5 6">LMG 22958</strain>
    </source>
</reference>
<protein>
    <recommendedName>
        <fullName evidence="4">High frequency lysogenization protein HflD homolog</fullName>
    </recommendedName>
</protein>
<dbReference type="GO" id="GO:0005886">
    <property type="term" value="C:plasma membrane"/>
    <property type="evidence" value="ECO:0007669"/>
    <property type="project" value="UniProtKB-SubCell"/>
</dbReference>
<dbReference type="Proteomes" id="UP000478837">
    <property type="component" value="Unassembled WGS sequence"/>
</dbReference>
<keyword evidence="3 4" id="KW-0472">Membrane</keyword>
<sequence>MLDADIENNLALAGVCQAAALVQQLARKGTADNEAVEASLSSILVTDPETPQHVFGKLGNLHVGYATLVSQISDKQATKDTELTRYIASILGLERKLAKKPKAMQELGERISHVQRQLAHVDFQNPQIVSSLASIYSDVVSPLAPRIQVAGNPDYLGQPATQHKVRALLLAGVRAAVMWRQMGGRRRNILFKRKQILNSAVKALRLIN</sequence>
<comment type="subcellular location">
    <subcellularLocation>
        <location evidence="4">Cytoplasm</location>
    </subcellularLocation>
    <subcellularLocation>
        <location evidence="4">Cell membrane</location>
        <topology evidence="4">Peripheral membrane protein</topology>
        <orientation evidence="4">Cytoplasmic side</orientation>
    </subcellularLocation>
</comment>